<accession>A0ABX0GR72</accession>
<protein>
    <submittedName>
        <fullName evidence="1">Peptide chain release factor 1</fullName>
    </submittedName>
</protein>
<proteinExistence type="predicted"/>
<dbReference type="RefSeq" id="WP_166279659.1">
    <property type="nucleotide sequence ID" value="NZ_JAANNP010000002.1"/>
</dbReference>
<comment type="caution">
    <text evidence="1">The sequence shown here is derived from an EMBL/GenBank/DDBJ whole genome shotgun (WGS) entry which is preliminary data.</text>
</comment>
<dbReference type="InterPro" id="IPR040701">
    <property type="entry name" value="Bact_RF_family2"/>
</dbReference>
<dbReference type="Proteomes" id="UP000800981">
    <property type="component" value="Unassembled WGS sequence"/>
</dbReference>
<reference evidence="1 2" key="1">
    <citation type="submission" date="2020-03" db="EMBL/GenBank/DDBJ databases">
        <title>Two novel Motilibacter sp.</title>
        <authorList>
            <person name="Liu S."/>
        </authorList>
    </citation>
    <scope>NUCLEOTIDE SEQUENCE [LARGE SCALE GENOMIC DNA]</scope>
    <source>
        <strain evidence="1 2">E257</strain>
    </source>
</reference>
<dbReference type="SUPFAM" id="SSF53137">
    <property type="entry name" value="Translational machinery components"/>
    <property type="match status" value="1"/>
</dbReference>
<dbReference type="Pfam" id="PF18844">
    <property type="entry name" value="baeRF_family2"/>
    <property type="match status" value="1"/>
</dbReference>
<sequence length="375" mass="39837">MTRLSHLRDLYSAKGPFVTAYLDATRSTETGAHEVELRWRAQREQLAEAGAPDELLDALEPVATAPTGVPGDNTLVLVGAGTEVLFSSAVPGRIPERASYAPVPDLGPLALTLGQTLPYVLVHIDRTGADIDVVGPLGQSEQHTEVKGGEHHISKVHAGGWSYRRYEHRAENLWESNATDVAKQIDTILAETSIPLLAVTGDTRANELFQQHLGTRGKEAVVTLDSGGRAAGSDEQAVQEDVRQAIAAKVVRDTQDQVELFREQTGAGHGGALTGRAEVVGALQKAQVDTLIVTPDFDDDTTVYVGPDPSQIAVDEAELKAMGVDDGFAARADAALLRATIATDAHVIVVPKGRLQLQDGVGALLRYSDESTPSA</sequence>
<keyword evidence="2" id="KW-1185">Reference proteome</keyword>
<organism evidence="1 2">
    <name type="scientific">Motilibacter deserti</name>
    <dbReference type="NCBI Taxonomy" id="2714956"/>
    <lineage>
        <taxon>Bacteria</taxon>
        <taxon>Bacillati</taxon>
        <taxon>Actinomycetota</taxon>
        <taxon>Actinomycetes</taxon>
        <taxon>Motilibacterales</taxon>
        <taxon>Motilibacteraceae</taxon>
        <taxon>Motilibacter</taxon>
    </lineage>
</organism>
<gene>
    <name evidence="1" type="ORF">G9H71_06160</name>
</gene>
<name>A0ABX0GR72_9ACTN</name>
<evidence type="ECO:0000313" key="1">
    <source>
        <dbReference type="EMBL" id="NHC13363.1"/>
    </source>
</evidence>
<dbReference type="InterPro" id="IPR042226">
    <property type="entry name" value="eFR1_2_sf"/>
</dbReference>
<dbReference type="EMBL" id="JAANNP010000002">
    <property type="protein sequence ID" value="NHC13363.1"/>
    <property type="molecule type" value="Genomic_DNA"/>
</dbReference>
<evidence type="ECO:0000313" key="2">
    <source>
        <dbReference type="Proteomes" id="UP000800981"/>
    </source>
</evidence>
<dbReference type="Gene3D" id="3.30.420.60">
    <property type="entry name" value="eRF1 domain 2"/>
    <property type="match status" value="1"/>
</dbReference>